<dbReference type="Proteomes" id="UP000596742">
    <property type="component" value="Unassembled WGS sequence"/>
</dbReference>
<organism evidence="2 3">
    <name type="scientific">Mytilus galloprovincialis</name>
    <name type="common">Mediterranean mussel</name>
    <dbReference type="NCBI Taxonomy" id="29158"/>
    <lineage>
        <taxon>Eukaryota</taxon>
        <taxon>Metazoa</taxon>
        <taxon>Spiralia</taxon>
        <taxon>Lophotrochozoa</taxon>
        <taxon>Mollusca</taxon>
        <taxon>Bivalvia</taxon>
        <taxon>Autobranchia</taxon>
        <taxon>Pteriomorphia</taxon>
        <taxon>Mytilida</taxon>
        <taxon>Mytiloidea</taxon>
        <taxon>Mytilidae</taxon>
        <taxon>Mytilinae</taxon>
        <taxon>Mytilus</taxon>
    </lineage>
</organism>
<feature type="transmembrane region" description="Helical" evidence="1">
    <location>
        <begin position="20"/>
        <end position="40"/>
    </location>
</feature>
<name>A0A8B6DD72_MYTGA</name>
<evidence type="ECO:0000313" key="2">
    <source>
        <dbReference type="EMBL" id="VDI17507.1"/>
    </source>
</evidence>
<dbReference type="GO" id="GO:0005525">
    <property type="term" value="F:GTP binding"/>
    <property type="evidence" value="ECO:0007669"/>
    <property type="project" value="InterPro"/>
</dbReference>
<dbReference type="Pfam" id="PF00071">
    <property type="entry name" value="Ras"/>
    <property type="match status" value="1"/>
</dbReference>
<dbReference type="GO" id="GO:0003924">
    <property type="term" value="F:GTPase activity"/>
    <property type="evidence" value="ECO:0007669"/>
    <property type="project" value="InterPro"/>
</dbReference>
<dbReference type="SUPFAM" id="SSF52540">
    <property type="entry name" value="P-loop containing nucleoside triphosphate hydrolases"/>
    <property type="match status" value="1"/>
</dbReference>
<feature type="non-terminal residue" evidence="2">
    <location>
        <position position="153"/>
    </location>
</feature>
<dbReference type="InterPro" id="IPR027417">
    <property type="entry name" value="P-loop_NTPase"/>
</dbReference>
<dbReference type="AlphaFoldDB" id="A0A8B6DD72"/>
<sequence>ISSTQSNDLDDNSSFSVNKIAALTTGIVIAVSVTMIIIFFKRRIIKQGKNDKIRRKQEFSRKIQNMTSSELNIYTEAMNSGKEVRRYVRIQVVGKNGVGKTSLVCRLLGEKNIQNVTSTDGIDVTVKKCQIRTKDGKWIVGKGKKQWQEAEES</sequence>
<accession>A0A8B6DD72</accession>
<dbReference type="Gene3D" id="3.40.50.300">
    <property type="entry name" value="P-loop containing nucleotide triphosphate hydrolases"/>
    <property type="match status" value="1"/>
</dbReference>
<keyword evidence="3" id="KW-1185">Reference proteome</keyword>
<dbReference type="EMBL" id="UYJE01003218">
    <property type="protein sequence ID" value="VDI17507.1"/>
    <property type="molecule type" value="Genomic_DNA"/>
</dbReference>
<gene>
    <name evidence="2" type="ORF">MGAL_10B042127</name>
</gene>
<keyword evidence="1" id="KW-0472">Membrane</keyword>
<keyword evidence="1" id="KW-1133">Transmembrane helix</keyword>
<proteinExistence type="predicted"/>
<keyword evidence="1" id="KW-0812">Transmembrane</keyword>
<protein>
    <submittedName>
        <fullName evidence="2">Uncharacterized protein</fullName>
    </submittedName>
</protein>
<evidence type="ECO:0000256" key="1">
    <source>
        <dbReference type="SAM" id="Phobius"/>
    </source>
</evidence>
<comment type="caution">
    <text evidence="2">The sequence shown here is derived from an EMBL/GenBank/DDBJ whole genome shotgun (WGS) entry which is preliminary data.</text>
</comment>
<dbReference type="InterPro" id="IPR001806">
    <property type="entry name" value="Small_GTPase"/>
</dbReference>
<reference evidence="2" key="1">
    <citation type="submission" date="2018-11" db="EMBL/GenBank/DDBJ databases">
        <authorList>
            <person name="Alioto T."/>
            <person name="Alioto T."/>
        </authorList>
    </citation>
    <scope>NUCLEOTIDE SEQUENCE</scope>
</reference>
<dbReference type="OrthoDB" id="6137148at2759"/>
<evidence type="ECO:0000313" key="3">
    <source>
        <dbReference type="Proteomes" id="UP000596742"/>
    </source>
</evidence>